<reference evidence="1 2" key="1">
    <citation type="submission" date="2022-10" db="EMBL/GenBank/DDBJ databases">
        <title>Defluviimonas sp. nov., isolated from ocean surface sediments.</title>
        <authorList>
            <person name="He W."/>
            <person name="Wang L."/>
            <person name="Zhang D.-F."/>
        </authorList>
    </citation>
    <scope>NUCLEOTIDE SEQUENCE [LARGE SCALE GENOMIC DNA]</scope>
    <source>
        <strain evidence="1 2">WL0024</strain>
    </source>
</reference>
<name>A0ABT2X8C1_9RHOB</name>
<dbReference type="EMBL" id="JAOVQO010000006">
    <property type="protein sequence ID" value="MCU9848020.1"/>
    <property type="molecule type" value="Genomic_DNA"/>
</dbReference>
<gene>
    <name evidence="1" type="ORF">OEZ60_08375</name>
</gene>
<dbReference type="Proteomes" id="UP001209535">
    <property type="component" value="Unassembled WGS sequence"/>
</dbReference>
<proteinExistence type="predicted"/>
<protein>
    <submittedName>
        <fullName evidence="1">Ornithine cyclodeaminase family protein</fullName>
    </submittedName>
</protein>
<dbReference type="SUPFAM" id="SSF51735">
    <property type="entry name" value="NAD(P)-binding Rossmann-fold domains"/>
    <property type="match status" value="1"/>
</dbReference>
<comment type="caution">
    <text evidence="1">The sequence shown here is derived from an EMBL/GenBank/DDBJ whole genome shotgun (WGS) entry which is preliminary data.</text>
</comment>
<dbReference type="Pfam" id="PF02423">
    <property type="entry name" value="OCD_Mu_crystall"/>
    <property type="match status" value="1"/>
</dbReference>
<dbReference type="Gene3D" id="3.40.50.720">
    <property type="entry name" value="NAD(P)-binding Rossmann-like Domain"/>
    <property type="match status" value="1"/>
</dbReference>
<evidence type="ECO:0000313" key="2">
    <source>
        <dbReference type="Proteomes" id="UP001209535"/>
    </source>
</evidence>
<dbReference type="PANTHER" id="PTHR13812:SF19">
    <property type="entry name" value="KETIMINE REDUCTASE MU-CRYSTALLIN"/>
    <property type="match status" value="1"/>
</dbReference>
<dbReference type="PIRSF" id="PIRSF001439">
    <property type="entry name" value="CryM"/>
    <property type="match status" value="1"/>
</dbReference>
<evidence type="ECO:0000313" key="1">
    <source>
        <dbReference type="EMBL" id="MCU9848020.1"/>
    </source>
</evidence>
<keyword evidence="2" id="KW-1185">Reference proteome</keyword>
<dbReference type="Gene3D" id="3.30.1780.10">
    <property type="entry name" value="ornithine cyclodeaminase, domain 1"/>
    <property type="match status" value="1"/>
</dbReference>
<dbReference type="InterPro" id="IPR023401">
    <property type="entry name" value="ODC_N"/>
</dbReference>
<organism evidence="1 2">
    <name type="scientific">Albidovulum salinarum</name>
    <dbReference type="NCBI Taxonomy" id="2984153"/>
    <lineage>
        <taxon>Bacteria</taxon>
        <taxon>Pseudomonadati</taxon>
        <taxon>Pseudomonadota</taxon>
        <taxon>Alphaproteobacteria</taxon>
        <taxon>Rhodobacterales</taxon>
        <taxon>Paracoccaceae</taxon>
        <taxon>Albidovulum</taxon>
    </lineage>
</organism>
<accession>A0ABT2X8C1</accession>
<dbReference type="InterPro" id="IPR036291">
    <property type="entry name" value="NAD(P)-bd_dom_sf"/>
</dbReference>
<sequence>MSEAGGLVYLSDRVLDGLGISTADVVAAVERAVLARTEERLWTAPKTAVMPGDGRYMMATLAAADEPGVIVVKSVMVAPDNAARGLPGINGAILILDSVTGVLKAVMDANWVTAVRTAALSAVVARRLADPEAQSVAFVGCGVQAHSHLAAFAELFPLREIRAVGRGRAKVDTLCDAARGLGLEAHALDAREALDGVDLVVSSITLDYSVAPFLDARWLKPGAFATITDLAIPWEPAGMPAFDTVIIDDRVQEAESARPMVEPGLIAGDLTELIGGRIAAGFAPDRRAAFVFRGLAVGDFALAALAYERAVASGAGTRVAG</sequence>
<dbReference type="InterPro" id="IPR003462">
    <property type="entry name" value="ODC_Mu_crystall"/>
</dbReference>
<dbReference type="PANTHER" id="PTHR13812">
    <property type="entry name" value="KETIMINE REDUCTASE MU-CRYSTALLIN"/>
    <property type="match status" value="1"/>
</dbReference>
<dbReference type="RefSeq" id="WP_263335020.1">
    <property type="nucleotide sequence ID" value="NZ_JAOVQO010000006.1"/>
</dbReference>